<dbReference type="SUPFAM" id="SSF81383">
    <property type="entry name" value="F-box domain"/>
    <property type="match status" value="1"/>
</dbReference>
<evidence type="ECO:0000259" key="2">
    <source>
        <dbReference type="PROSITE" id="PS50181"/>
    </source>
</evidence>
<dbReference type="InterPro" id="IPR000408">
    <property type="entry name" value="Reg_chr_condens"/>
</dbReference>
<name>A0A481Z642_9VIRU</name>
<dbReference type="InterPro" id="IPR036047">
    <property type="entry name" value="F-box-like_dom_sf"/>
</dbReference>
<dbReference type="SUPFAM" id="SSF50985">
    <property type="entry name" value="RCC1/BLIP-II"/>
    <property type="match status" value="2"/>
</dbReference>
<dbReference type="Pfam" id="PF00415">
    <property type="entry name" value="RCC1"/>
    <property type="match status" value="1"/>
</dbReference>
<dbReference type="GO" id="GO:0050709">
    <property type="term" value="P:negative regulation of protein secretion"/>
    <property type="evidence" value="ECO:0007669"/>
    <property type="project" value="TreeGrafter"/>
</dbReference>
<dbReference type="PROSITE" id="PS50012">
    <property type="entry name" value="RCC1_3"/>
    <property type="match status" value="1"/>
</dbReference>
<reference evidence="3" key="1">
    <citation type="journal article" date="2019" name="MBio">
        <title>Virus Genomes from Deep Sea Sediments Expand the Ocean Megavirome and Support Independent Origins of Viral Gigantism.</title>
        <authorList>
            <person name="Backstrom D."/>
            <person name="Yutin N."/>
            <person name="Jorgensen S.L."/>
            <person name="Dharamshi J."/>
            <person name="Homa F."/>
            <person name="Zaremba-Niedwiedzka K."/>
            <person name="Spang A."/>
            <person name="Wolf Y.I."/>
            <person name="Koonin E.V."/>
            <person name="Ettema T.J."/>
        </authorList>
    </citation>
    <scope>NUCLEOTIDE SEQUENCE</scope>
</reference>
<keyword evidence="1" id="KW-0677">Repeat</keyword>
<dbReference type="EMBL" id="MK500509">
    <property type="protein sequence ID" value="QBK91076.1"/>
    <property type="molecule type" value="Genomic_DNA"/>
</dbReference>
<dbReference type="PANTHER" id="PTHR45622">
    <property type="entry name" value="UBIQUITIN-PROTEIN LIGASE E3A-RELATED"/>
    <property type="match status" value="1"/>
</dbReference>
<accession>A0A481Z642</accession>
<evidence type="ECO:0000256" key="1">
    <source>
        <dbReference type="ARBA" id="ARBA00022737"/>
    </source>
</evidence>
<dbReference type="InterPro" id="IPR001810">
    <property type="entry name" value="F-box_dom"/>
</dbReference>
<dbReference type="InterPro" id="IPR051709">
    <property type="entry name" value="Ub-ligase/GTPase-reg"/>
</dbReference>
<proteinExistence type="predicted"/>
<evidence type="ECO:0000313" key="3">
    <source>
        <dbReference type="EMBL" id="QBK91076.1"/>
    </source>
</evidence>
<dbReference type="InterPro" id="IPR009091">
    <property type="entry name" value="RCC1/BLIP-II"/>
</dbReference>
<protein>
    <submittedName>
        <fullName evidence="3">F-box and regulator of chromosome condensation repeat protein</fullName>
    </submittedName>
</protein>
<dbReference type="PANTHER" id="PTHR45622:SF70">
    <property type="entry name" value="SECRETION-REGULATING GUANINE NUCLEOTIDE EXCHANGE FACTOR"/>
    <property type="match status" value="1"/>
</dbReference>
<dbReference type="Gene3D" id="2.130.10.30">
    <property type="entry name" value="Regulator of chromosome condensation 1/beta-lactamase-inhibitor protein II"/>
    <property type="match status" value="2"/>
</dbReference>
<dbReference type="Gene3D" id="1.20.1280.50">
    <property type="match status" value="1"/>
</dbReference>
<sequence length="471" mass="52679">MNILGIKIFLIKMDLSKLQINLNVLPPETITEILLGLNLTDLNNFCQTSQAAMEYCKSDQFWKTKYKHDFQHLPSEVNSPWKEMYKLALLAVPISPISSASDSYAIIDDQSMLYIGGDIGGNIDSISNISPFQQKVRSVSQASSYIGAITDDGKVHFWGDKLKTIFGVRTVQNPTEFKIPGKAIKISCGPLIGLSSAMFAVILEDRSVFLRMYYEPMKPGPYFTKGVTFSGIINITGGDGLKRNIKALDISTNGYALAIVSTSGKLYYLGKNVESDSSVHPDIRKAVGIIYKDGEIVVNPVRIHLPFQRNGVLSESKISEELPELIKQVSLDLTHMGVLSRRGTIYLWGSGEYGQLGGGNKLNISLVDEPLKLTFPVPISFISIRSRTTAAIDKNGKLYIWGEHKMFTDWRKFANLDDTERNYFFRRPTEIKLQNNNTNIRSIFNYVSVGWHHIVTTTDDGYVNVWGSIGY</sequence>
<gene>
    <name evidence="3" type="ORF">LCPAC202_00500</name>
</gene>
<organism evidence="3">
    <name type="scientific">Pithovirus LCPAC202</name>
    <dbReference type="NCBI Taxonomy" id="2506592"/>
    <lineage>
        <taxon>Viruses</taxon>
        <taxon>Pithoviruses</taxon>
    </lineage>
</organism>
<feature type="domain" description="F-box" evidence="2">
    <location>
        <begin position="19"/>
        <end position="65"/>
    </location>
</feature>
<dbReference type="Pfam" id="PF00646">
    <property type="entry name" value="F-box"/>
    <property type="match status" value="1"/>
</dbReference>
<dbReference type="PROSITE" id="PS50181">
    <property type="entry name" value="FBOX"/>
    <property type="match status" value="1"/>
</dbReference>